<evidence type="ECO:0000313" key="3">
    <source>
        <dbReference type="EMBL" id="KAK5201896.1"/>
    </source>
</evidence>
<feature type="domain" description="LYR motif-containing protein Cup1-like N-terminal" evidence="2">
    <location>
        <begin position="118"/>
        <end position="210"/>
    </location>
</feature>
<feature type="non-terminal residue" evidence="3">
    <location>
        <position position="1"/>
    </location>
</feature>
<evidence type="ECO:0000313" key="4">
    <source>
        <dbReference type="Proteomes" id="UP001357485"/>
    </source>
</evidence>
<feature type="region of interest" description="Disordered" evidence="1">
    <location>
        <begin position="56"/>
        <end position="112"/>
    </location>
</feature>
<protein>
    <recommendedName>
        <fullName evidence="2">LYR motif-containing protein Cup1-like N-terminal domain-containing protein</fullName>
    </recommendedName>
</protein>
<feature type="region of interest" description="Disordered" evidence="1">
    <location>
        <begin position="485"/>
        <end position="528"/>
    </location>
</feature>
<evidence type="ECO:0000259" key="2">
    <source>
        <dbReference type="Pfam" id="PF20263"/>
    </source>
</evidence>
<organism evidence="3 4">
    <name type="scientific">Cryomyces antarcticus</name>
    <dbReference type="NCBI Taxonomy" id="329879"/>
    <lineage>
        <taxon>Eukaryota</taxon>
        <taxon>Fungi</taxon>
        <taxon>Dikarya</taxon>
        <taxon>Ascomycota</taxon>
        <taxon>Pezizomycotina</taxon>
        <taxon>Dothideomycetes</taxon>
        <taxon>Dothideomycetes incertae sedis</taxon>
        <taxon>Cryomyces</taxon>
    </lineage>
</organism>
<reference evidence="3 4" key="1">
    <citation type="submission" date="2023-08" db="EMBL/GenBank/DDBJ databases">
        <title>Black Yeasts Isolated from many extreme environments.</title>
        <authorList>
            <person name="Coleine C."/>
            <person name="Stajich J.E."/>
            <person name="Selbmann L."/>
        </authorList>
    </citation>
    <scope>NUCLEOTIDE SEQUENCE [LARGE SCALE GENOMIC DNA]</scope>
    <source>
        <strain evidence="3 4">CCFEE 536</strain>
    </source>
</reference>
<evidence type="ECO:0000256" key="1">
    <source>
        <dbReference type="SAM" id="MobiDB-lite"/>
    </source>
</evidence>
<feature type="compositionally biased region" description="Basic and acidic residues" evidence="1">
    <location>
        <begin position="485"/>
        <end position="497"/>
    </location>
</feature>
<name>A0ABR0LQJ1_9PEZI</name>
<keyword evidence="4" id="KW-1185">Reference proteome</keyword>
<dbReference type="Proteomes" id="UP001357485">
    <property type="component" value="Unassembled WGS sequence"/>
</dbReference>
<dbReference type="EMBL" id="JAVRRA010016460">
    <property type="protein sequence ID" value="KAK5201896.1"/>
    <property type="molecule type" value="Genomic_DNA"/>
</dbReference>
<accession>A0ABR0LQJ1</accession>
<dbReference type="CDD" id="cd20273">
    <property type="entry name" value="Complex1_LYR_unchar"/>
    <property type="match status" value="1"/>
</dbReference>
<sequence length="528" mass="58788">VFRCFADSAADWRAAHRAGKRSMQRLPRGIFGICAHTSPSPVPVSKQWSALLERQRRGAVTRVRRGTQGQTALSRELGPPRSEYNASRTTSLEDASTEDETPVNRAPHKTTPGDVRHLLRALLRQSTYLPDSNSRVHIRKHIIGRFRDYTPSGRDVTGSVKFSPERLCVVLKDARKKLSFLKEANRGKQKQLLKVLLLTYGRTGKRRHELIKVLLKPGGGDGTGITAESEALREQTTGKASAGTRGSKILNNENANPGGNTTLTVSETEPEKQREAKPLILGPKLKALLVSQAKIAPPGTTRPNPRPHSLALKIPETNAWGRTMPASRVKNMKKKWYARMLGRVLPPLPPHEWDNLQSLALGNTKFTGRVPRRPGIVNESEVPRTLRNHAAITAATGEGDGPHNLTPRYMRRMWARVFMQCPRMSYDAEWKNWKVEWGSVPGFQPDDSTWDVDEDERKSLLKLFEGVDAKGKLMSSDRRVSLRRKGAEDSARLRSETAEEATSLVSMSLHSARSEGLKISGSDRSVTK</sequence>
<gene>
    <name evidence="3" type="ORF">LTR16_001103</name>
</gene>
<feature type="region of interest" description="Disordered" evidence="1">
    <location>
        <begin position="235"/>
        <end position="274"/>
    </location>
</feature>
<dbReference type="Pfam" id="PF20263">
    <property type="entry name" value="LYRM2-like"/>
    <property type="match status" value="1"/>
</dbReference>
<proteinExistence type="predicted"/>
<comment type="caution">
    <text evidence="3">The sequence shown here is derived from an EMBL/GenBank/DDBJ whole genome shotgun (WGS) entry which is preliminary data.</text>
</comment>
<dbReference type="InterPro" id="IPR046896">
    <property type="entry name" value="Cup1-like_N"/>
</dbReference>
<feature type="compositionally biased region" description="Polar residues" evidence="1">
    <location>
        <begin position="84"/>
        <end position="94"/>
    </location>
</feature>
<feature type="compositionally biased region" description="Polar residues" evidence="1">
    <location>
        <begin position="249"/>
        <end position="267"/>
    </location>
</feature>